<evidence type="ECO:0000313" key="2">
    <source>
        <dbReference type="EMBL" id="KAL1401991.1"/>
    </source>
</evidence>
<accession>A0ABD1DQF7</accession>
<sequence>MAPRARTYTLSVRLPPTTTTTRKGNRQPELPELPAQETTNNLPIHQAGRTWTQDFFLPTFRNHPFSSLPAKAKGLSTILHGKPPDLFLLLFSSAAGRLFARANSTKKEQQSWRATKMVQ</sequence>
<evidence type="ECO:0000313" key="3">
    <source>
        <dbReference type="Proteomes" id="UP001562425"/>
    </source>
</evidence>
<protein>
    <submittedName>
        <fullName evidence="2">Uncharacterized protein</fullName>
    </submittedName>
</protein>
<dbReference type="Proteomes" id="UP001562425">
    <property type="component" value="Unassembled WGS sequence"/>
</dbReference>
<feature type="region of interest" description="Disordered" evidence="1">
    <location>
        <begin position="1"/>
        <end position="41"/>
    </location>
</feature>
<dbReference type="AlphaFoldDB" id="A0ABD1DQF7"/>
<evidence type="ECO:0000256" key="1">
    <source>
        <dbReference type="SAM" id="MobiDB-lite"/>
    </source>
</evidence>
<comment type="caution">
    <text evidence="2">The sequence shown here is derived from an EMBL/GenBank/DDBJ whole genome shotgun (WGS) entry which is preliminary data.</text>
</comment>
<proteinExistence type="predicted"/>
<reference evidence="2 3" key="1">
    <citation type="submission" date="2024-05" db="EMBL/GenBank/DDBJ databases">
        <title>Culex pipiens pipiens assembly and annotation.</title>
        <authorList>
            <person name="Alout H."/>
            <person name="Durand T."/>
        </authorList>
    </citation>
    <scope>NUCLEOTIDE SEQUENCE [LARGE SCALE GENOMIC DNA]</scope>
    <source>
        <strain evidence="2">HA-2024</strain>
        <tissue evidence="2">Whole body</tissue>
    </source>
</reference>
<gene>
    <name evidence="2" type="ORF">pipiens_006277</name>
</gene>
<name>A0ABD1DQF7_CULPP</name>
<dbReference type="EMBL" id="JBEHCU010003755">
    <property type="protein sequence ID" value="KAL1401991.1"/>
    <property type="molecule type" value="Genomic_DNA"/>
</dbReference>
<keyword evidence="3" id="KW-1185">Reference proteome</keyword>
<organism evidence="2 3">
    <name type="scientific">Culex pipiens pipiens</name>
    <name type="common">Northern house mosquito</name>
    <dbReference type="NCBI Taxonomy" id="38569"/>
    <lineage>
        <taxon>Eukaryota</taxon>
        <taxon>Metazoa</taxon>
        <taxon>Ecdysozoa</taxon>
        <taxon>Arthropoda</taxon>
        <taxon>Hexapoda</taxon>
        <taxon>Insecta</taxon>
        <taxon>Pterygota</taxon>
        <taxon>Neoptera</taxon>
        <taxon>Endopterygota</taxon>
        <taxon>Diptera</taxon>
        <taxon>Nematocera</taxon>
        <taxon>Culicoidea</taxon>
        <taxon>Culicidae</taxon>
        <taxon>Culicinae</taxon>
        <taxon>Culicini</taxon>
        <taxon>Culex</taxon>
        <taxon>Culex</taxon>
    </lineage>
</organism>